<reference evidence="1" key="1">
    <citation type="submission" date="2023-04" db="EMBL/GenBank/DDBJ databases">
        <title>A chromosome-level genome assembly of the parasitoid wasp Eretmocerus hayati.</title>
        <authorList>
            <person name="Zhong Y."/>
            <person name="Liu S."/>
            <person name="Liu Y."/>
        </authorList>
    </citation>
    <scope>NUCLEOTIDE SEQUENCE</scope>
    <source>
        <strain evidence="1">ZJU_SS_LIU_2023</strain>
    </source>
</reference>
<gene>
    <name evidence="1" type="ORF">QAD02_021399</name>
</gene>
<dbReference type="EMBL" id="CM056741">
    <property type="protein sequence ID" value="KAJ8685606.1"/>
    <property type="molecule type" value="Genomic_DNA"/>
</dbReference>
<sequence length="121" mass="13530">MMRSVQLRDRVMNVGAIARQLICRGVGRAARWCCENEHLDSRWIVQSVRISGLMMGALERSLGNWYAGASAAQQGDAVRMDSESTVQSVRISGLMMRALEWSLDNLCSVEQQKDSRGPESR</sequence>
<evidence type="ECO:0000313" key="1">
    <source>
        <dbReference type="EMBL" id="KAJ8685606.1"/>
    </source>
</evidence>
<name>A0ACC2PRL6_9HYME</name>
<accession>A0ACC2PRL6</accession>
<protein>
    <submittedName>
        <fullName evidence="1">Uncharacterized protein</fullName>
    </submittedName>
</protein>
<proteinExistence type="predicted"/>
<evidence type="ECO:0000313" key="2">
    <source>
        <dbReference type="Proteomes" id="UP001239111"/>
    </source>
</evidence>
<organism evidence="1 2">
    <name type="scientific">Eretmocerus hayati</name>
    <dbReference type="NCBI Taxonomy" id="131215"/>
    <lineage>
        <taxon>Eukaryota</taxon>
        <taxon>Metazoa</taxon>
        <taxon>Ecdysozoa</taxon>
        <taxon>Arthropoda</taxon>
        <taxon>Hexapoda</taxon>
        <taxon>Insecta</taxon>
        <taxon>Pterygota</taxon>
        <taxon>Neoptera</taxon>
        <taxon>Endopterygota</taxon>
        <taxon>Hymenoptera</taxon>
        <taxon>Apocrita</taxon>
        <taxon>Proctotrupomorpha</taxon>
        <taxon>Chalcidoidea</taxon>
        <taxon>Aphelinidae</taxon>
        <taxon>Aphelininae</taxon>
        <taxon>Eretmocerus</taxon>
    </lineage>
</organism>
<keyword evidence="2" id="KW-1185">Reference proteome</keyword>
<comment type="caution">
    <text evidence="1">The sequence shown here is derived from an EMBL/GenBank/DDBJ whole genome shotgun (WGS) entry which is preliminary data.</text>
</comment>
<dbReference type="Proteomes" id="UP001239111">
    <property type="component" value="Chromosome 1"/>
</dbReference>